<organism evidence="1 2">
    <name type="scientific">Cylicostephanus goldi</name>
    <name type="common">Nematode worm</name>
    <dbReference type="NCBI Taxonomy" id="71465"/>
    <lineage>
        <taxon>Eukaryota</taxon>
        <taxon>Metazoa</taxon>
        <taxon>Ecdysozoa</taxon>
        <taxon>Nematoda</taxon>
        <taxon>Chromadorea</taxon>
        <taxon>Rhabditida</taxon>
        <taxon>Rhabditina</taxon>
        <taxon>Rhabditomorpha</taxon>
        <taxon>Strongyloidea</taxon>
        <taxon>Strongylidae</taxon>
        <taxon>Cylicostephanus</taxon>
    </lineage>
</organism>
<protein>
    <recommendedName>
        <fullName evidence="3">MULE transposase domain-containing protein</fullName>
    </recommendedName>
</protein>
<feature type="non-terminal residue" evidence="1">
    <location>
        <position position="1"/>
    </location>
</feature>
<keyword evidence="2" id="KW-1185">Reference proteome</keyword>
<reference evidence="1 2" key="1">
    <citation type="submission" date="2018-11" db="EMBL/GenBank/DDBJ databases">
        <authorList>
            <consortium name="Pathogen Informatics"/>
        </authorList>
    </citation>
    <scope>NUCLEOTIDE SEQUENCE [LARGE SCALE GENOMIC DNA]</scope>
</reference>
<name>A0A3P6TDQ6_CYLGO</name>
<proteinExistence type="predicted"/>
<dbReference type="Proteomes" id="UP000271889">
    <property type="component" value="Unassembled WGS sequence"/>
</dbReference>
<gene>
    <name evidence="1" type="ORF">CGOC_LOCUS5937</name>
</gene>
<evidence type="ECO:0000313" key="1">
    <source>
        <dbReference type="EMBL" id="VDK64854.1"/>
    </source>
</evidence>
<evidence type="ECO:0008006" key="3">
    <source>
        <dbReference type="Google" id="ProtNLM"/>
    </source>
</evidence>
<dbReference type="EMBL" id="UYRV01018543">
    <property type="protein sequence ID" value="VDK64854.1"/>
    <property type="molecule type" value="Genomic_DNA"/>
</dbReference>
<evidence type="ECO:0000313" key="2">
    <source>
        <dbReference type="Proteomes" id="UP000271889"/>
    </source>
</evidence>
<dbReference type="AlphaFoldDB" id="A0A3P6TDQ6"/>
<dbReference type="OrthoDB" id="5861035at2759"/>
<sequence>NAQRYPATVEQSQHGKHPVLRYTIPGGPLCYTFEHLRTNATYQVYRCTGCRLAVDSRNTMIAIIDNQFVGDPRALPHSCIPAKTAQDKVERLVYKECKKLREVRRGPKTRTRVAWQDMEDHIVDEEGRDEAEKDDMLHYFHRDGFTSRQRTIRRAIRSTEDPSCTMDHIPDRHSQLTDGSRFLQFQNPELHMYYSTKTIGMAQRHGLYALVADGVHDLQPDATNQIGQLYTVHGVCNDTMDVPLLYAITTKKNVRTYELIFAQLKEEMERAGPVRRLRILQWKAARSISHSLGIGRKIRLG</sequence>
<accession>A0A3P6TDQ6</accession>